<dbReference type="PANTHER" id="PTHR34986">
    <property type="entry name" value="EVOLVED BETA-GALACTOSIDASE SUBUNIT BETA"/>
    <property type="match status" value="1"/>
</dbReference>
<dbReference type="Pfam" id="PF04074">
    <property type="entry name" value="DUF386"/>
    <property type="match status" value="1"/>
</dbReference>
<keyword evidence="2" id="KW-1185">Reference proteome</keyword>
<sequence>MISGSLFSLSTAGLPAPFKQILSYSQCSFAALSEADDQKMQLSDASWFCNIGPTATQEPEHRHTEFHKLYADIHVVLEGEERINFGMINCMDEVFAEKKPDLLILQTPKLTQSVTLRMGDFAIFFPGEPHQALCMVSEPKSIRKAVFKVPLSMIEELL</sequence>
<dbReference type="Proteomes" id="UP001199044">
    <property type="component" value="Unassembled WGS sequence"/>
</dbReference>
<reference evidence="2" key="1">
    <citation type="submission" date="2023-07" db="EMBL/GenBank/DDBJ databases">
        <title>Molecular identification of indigenous halophilic bacteria isolated from red sea cost, biodegradation of synthetic dyes and assessment of degraded metabolite toxicity.</title>
        <authorList>
            <person name="Chaieb K."/>
            <person name="Altayb H.N."/>
        </authorList>
    </citation>
    <scope>NUCLEOTIDE SEQUENCE [LARGE SCALE GENOMIC DNA]</scope>
    <source>
        <strain evidence="2">K20</strain>
    </source>
</reference>
<evidence type="ECO:0000313" key="2">
    <source>
        <dbReference type="Proteomes" id="UP001199044"/>
    </source>
</evidence>
<dbReference type="NCBIfam" id="TIGR00022">
    <property type="entry name" value="YhcH/YjgK/YiaL family protein"/>
    <property type="match status" value="1"/>
</dbReference>
<dbReference type="InterPro" id="IPR037012">
    <property type="entry name" value="NanQ/TabA/YiaL_sf"/>
</dbReference>
<dbReference type="EMBL" id="JAIWIU010000015">
    <property type="protein sequence ID" value="MCA2015058.1"/>
    <property type="molecule type" value="Genomic_DNA"/>
</dbReference>
<gene>
    <name evidence="1" type="ORF">LDJ79_02985</name>
</gene>
<comment type="caution">
    <text evidence="1">The sequence shown here is derived from an EMBL/GenBank/DDBJ whole genome shotgun (WGS) entry which is preliminary data.</text>
</comment>
<dbReference type="SUPFAM" id="SSF51197">
    <property type="entry name" value="Clavaminate synthase-like"/>
    <property type="match status" value="1"/>
</dbReference>
<organism evidence="1 2">
    <name type="scientific">Vibrio tritonius</name>
    <dbReference type="NCBI Taxonomy" id="1435069"/>
    <lineage>
        <taxon>Bacteria</taxon>
        <taxon>Pseudomonadati</taxon>
        <taxon>Pseudomonadota</taxon>
        <taxon>Gammaproteobacteria</taxon>
        <taxon>Vibrionales</taxon>
        <taxon>Vibrionaceae</taxon>
        <taxon>Vibrio</taxon>
    </lineage>
</organism>
<dbReference type="InterPro" id="IPR004375">
    <property type="entry name" value="NanQ/TabA/YiaL"/>
</dbReference>
<name>A0ABS7YI82_9VIBR</name>
<accession>A0ABS7YI82</accession>
<dbReference type="Gene3D" id="2.60.120.370">
    <property type="entry name" value="YhcH/YjgK/YiaL"/>
    <property type="match status" value="1"/>
</dbReference>
<evidence type="ECO:0000313" key="1">
    <source>
        <dbReference type="EMBL" id="MCA2015058.1"/>
    </source>
</evidence>
<proteinExistence type="predicted"/>
<dbReference type="PANTHER" id="PTHR34986:SF1">
    <property type="entry name" value="PROTEIN YIAL"/>
    <property type="match status" value="1"/>
</dbReference>
<dbReference type="RefSeq" id="WP_225249526.1">
    <property type="nucleotide sequence ID" value="NZ_JAIWIU010000015.1"/>
</dbReference>
<protein>
    <submittedName>
        <fullName evidence="1">YhcH/YjgK/YiaL family protein</fullName>
    </submittedName>
</protein>